<evidence type="ECO:0000256" key="6">
    <source>
        <dbReference type="SAM" id="MobiDB-lite"/>
    </source>
</evidence>
<keyword evidence="5" id="KW-0460">Magnesium</keyword>
<dbReference type="EC" id="6.3.3.2" evidence="5"/>
<evidence type="ECO:0000256" key="3">
    <source>
        <dbReference type="ARBA" id="ARBA00022840"/>
    </source>
</evidence>
<keyword evidence="3 4" id="KW-0067">ATP-binding</keyword>
<keyword evidence="7" id="KW-0436">Ligase</keyword>
<gene>
    <name evidence="7" type="ORF">Pan216_17650</name>
</gene>
<dbReference type="SUPFAM" id="SSF100950">
    <property type="entry name" value="NagB/RpiA/CoA transferase-like"/>
    <property type="match status" value="1"/>
</dbReference>
<keyword evidence="8" id="KW-1185">Reference proteome</keyword>
<feature type="binding site" evidence="4">
    <location>
        <begin position="23"/>
        <end position="27"/>
    </location>
    <ligand>
        <name>ATP</name>
        <dbReference type="ChEBI" id="CHEBI:30616"/>
    </ligand>
</feature>
<dbReference type="InterPro" id="IPR024185">
    <property type="entry name" value="FTHF_cligase-like_sf"/>
</dbReference>
<keyword evidence="5" id="KW-0479">Metal-binding</keyword>
<dbReference type="PIRSF" id="PIRSF006806">
    <property type="entry name" value="FTHF_cligase"/>
    <property type="match status" value="1"/>
</dbReference>
<comment type="catalytic activity">
    <reaction evidence="5">
        <text>(6S)-5-formyl-5,6,7,8-tetrahydrofolate + ATP = (6R)-5,10-methenyltetrahydrofolate + ADP + phosphate</text>
        <dbReference type="Rhea" id="RHEA:10488"/>
        <dbReference type="ChEBI" id="CHEBI:30616"/>
        <dbReference type="ChEBI" id="CHEBI:43474"/>
        <dbReference type="ChEBI" id="CHEBI:57455"/>
        <dbReference type="ChEBI" id="CHEBI:57457"/>
        <dbReference type="ChEBI" id="CHEBI:456216"/>
        <dbReference type="EC" id="6.3.3.2"/>
    </reaction>
</comment>
<dbReference type="Proteomes" id="UP000317093">
    <property type="component" value="Chromosome"/>
</dbReference>
<dbReference type="GO" id="GO:0035999">
    <property type="term" value="P:tetrahydrofolate interconversion"/>
    <property type="evidence" value="ECO:0007669"/>
    <property type="project" value="TreeGrafter"/>
</dbReference>
<sequence>MAIGRQVLQSPTKRMASPISQEKDELRLQARRRRRALAHREERSVQIASRVQSLPEYSGAKSLLAYVGIASEVGTGVLIASAIAGGIRVAVPYCVNDQLRLCWIESLEELVPGAYRIPEPAPHCRERSDRIATLGEVDLALIPGLAFDENGGRLGQGAGYYDRLLEEGRTNTALVGLAFDCQIVASIPVEAHDVPLPMIVTESRIIRPSAPPRSPSRR</sequence>
<organism evidence="7 8">
    <name type="scientific">Kolteria novifilia</name>
    <dbReference type="NCBI Taxonomy" id="2527975"/>
    <lineage>
        <taxon>Bacteria</taxon>
        <taxon>Pseudomonadati</taxon>
        <taxon>Planctomycetota</taxon>
        <taxon>Planctomycetia</taxon>
        <taxon>Kolteriales</taxon>
        <taxon>Kolteriaceae</taxon>
        <taxon>Kolteria</taxon>
    </lineage>
</organism>
<dbReference type="GO" id="GO:0046872">
    <property type="term" value="F:metal ion binding"/>
    <property type="evidence" value="ECO:0007669"/>
    <property type="project" value="UniProtKB-KW"/>
</dbReference>
<dbReference type="EMBL" id="CP036279">
    <property type="protein sequence ID" value="QDU60912.1"/>
    <property type="molecule type" value="Genomic_DNA"/>
</dbReference>
<accession>A0A518B1U0</accession>
<evidence type="ECO:0000313" key="8">
    <source>
        <dbReference type="Proteomes" id="UP000317093"/>
    </source>
</evidence>
<dbReference type="OrthoDB" id="9801938at2"/>
<proteinExistence type="inferred from homology"/>
<dbReference type="GO" id="GO:0009396">
    <property type="term" value="P:folic acid-containing compound biosynthetic process"/>
    <property type="evidence" value="ECO:0007669"/>
    <property type="project" value="TreeGrafter"/>
</dbReference>
<dbReference type="Gene3D" id="3.40.50.10420">
    <property type="entry name" value="NagB/RpiA/CoA transferase-like"/>
    <property type="match status" value="1"/>
</dbReference>
<dbReference type="GO" id="GO:0005524">
    <property type="term" value="F:ATP binding"/>
    <property type="evidence" value="ECO:0007669"/>
    <property type="project" value="UniProtKB-KW"/>
</dbReference>
<evidence type="ECO:0000256" key="2">
    <source>
        <dbReference type="ARBA" id="ARBA00022741"/>
    </source>
</evidence>
<name>A0A518B1U0_9BACT</name>
<feature type="binding site" evidence="4">
    <location>
        <position position="67"/>
    </location>
    <ligand>
        <name>substrate</name>
    </ligand>
</feature>
<reference evidence="7 8" key="1">
    <citation type="submission" date="2019-02" db="EMBL/GenBank/DDBJ databases">
        <title>Deep-cultivation of Planctomycetes and their phenomic and genomic characterization uncovers novel biology.</title>
        <authorList>
            <person name="Wiegand S."/>
            <person name="Jogler M."/>
            <person name="Boedeker C."/>
            <person name="Pinto D."/>
            <person name="Vollmers J."/>
            <person name="Rivas-Marin E."/>
            <person name="Kohn T."/>
            <person name="Peeters S.H."/>
            <person name="Heuer A."/>
            <person name="Rast P."/>
            <person name="Oberbeckmann S."/>
            <person name="Bunk B."/>
            <person name="Jeske O."/>
            <person name="Meyerdierks A."/>
            <person name="Storesund J.E."/>
            <person name="Kallscheuer N."/>
            <person name="Luecker S."/>
            <person name="Lage O.M."/>
            <person name="Pohl T."/>
            <person name="Merkel B.J."/>
            <person name="Hornburger P."/>
            <person name="Mueller R.-W."/>
            <person name="Bruemmer F."/>
            <person name="Labrenz M."/>
            <person name="Spormann A.M."/>
            <person name="Op den Camp H."/>
            <person name="Overmann J."/>
            <person name="Amann R."/>
            <person name="Jetten M.S.M."/>
            <person name="Mascher T."/>
            <person name="Medema M.H."/>
            <person name="Devos D.P."/>
            <person name="Kaster A.-K."/>
            <person name="Ovreas L."/>
            <person name="Rohde M."/>
            <person name="Galperin M.Y."/>
            <person name="Jogler C."/>
        </authorList>
    </citation>
    <scope>NUCLEOTIDE SEQUENCE [LARGE SCALE GENOMIC DNA]</scope>
    <source>
        <strain evidence="7 8">Pan216</strain>
    </source>
</reference>
<comment type="cofactor">
    <cofactor evidence="5">
        <name>Mg(2+)</name>
        <dbReference type="ChEBI" id="CHEBI:18420"/>
    </cofactor>
</comment>
<dbReference type="GO" id="GO:0030272">
    <property type="term" value="F:5-formyltetrahydrofolate cyclo-ligase activity"/>
    <property type="evidence" value="ECO:0007669"/>
    <property type="project" value="UniProtKB-EC"/>
</dbReference>
<dbReference type="RefSeq" id="WP_145257479.1">
    <property type="nucleotide sequence ID" value="NZ_CP036279.1"/>
</dbReference>
<evidence type="ECO:0000256" key="4">
    <source>
        <dbReference type="PIRSR" id="PIRSR006806-1"/>
    </source>
</evidence>
<dbReference type="InterPro" id="IPR037171">
    <property type="entry name" value="NagB/RpiA_transferase-like"/>
</dbReference>
<evidence type="ECO:0000256" key="1">
    <source>
        <dbReference type="ARBA" id="ARBA00010638"/>
    </source>
</evidence>
<protein>
    <recommendedName>
        <fullName evidence="5">5-formyltetrahydrofolate cyclo-ligase</fullName>
        <ecNumber evidence="5">6.3.3.2</ecNumber>
    </recommendedName>
</protein>
<keyword evidence="2 4" id="KW-0547">Nucleotide-binding</keyword>
<dbReference type="PANTHER" id="PTHR23407:SF1">
    <property type="entry name" value="5-FORMYLTETRAHYDROFOLATE CYCLO-LIGASE"/>
    <property type="match status" value="1"/>
</dbReference>
<dbReference type="AlphaFoldDB" id="A0A518B1U0"/>
<evidence type="ECO:0000313" key="7">
    <source>
        <dbReference type="EMBL" id="QDU60912.1"/>
    </source>
</evidence>
<feature type="binding site" evidence="4">
    <location>
        <begin position="153"/>
        <end position="161"/>
    </location>
    <ligand>
        <name>ATP</name>
        <dbReference type="ChEBI" id="CHEBI:30616"/>
    </ligand>
</feature>
<dbReference type="Pfam" id="PF01812">
    <property type="entry name" value="5-FTHF_cyc-lig"/>
    <property type="match status" value="1"/>
</dbReference>
<dbReference type="PANTHER" id="PTHR23407">
    <property type="entry name" value="ATPASE INHIBITOR/5-FORMYLTETRAHYDROFOLATE CYCLO-LIGASE"/>
    <property type="match status" value="1"/>
</dbReference>
<dbReference type="KEGG" id="knv:Pan216_17650"/>
<evidence type="ECO:0000256" key="5">
    <source>
        <dbReference type="RuleBase" id="RU361279"/>
    </source>
</evidence>
<dbReference type="InterPro" id="IPR002698">
    <property type="entry name" value="FTHF_cligase"/>
</dbReference>
<dbReference type="NCBIfam" id="TIGR02727">
    <property type="entry name" value="MTHFS_bact"/>
    <property type="match status" value="1"/>
</dbReference>
<feature type="binding site" evidence="4">
    <location>
        <position position="72"/>
    </location>
    <ligand>
        <name>substrate</name>
    </ligand>
</feature>
<feature type="region of interest" description="Disordered" evidence="6">
    <location>
        <begin position="1"/>
        <end position="21"/>
    </location>
</feature>
<comment type="similarity">
    <text evidence="1 5">Belongs to the 5-formyltetrahydrofolate cyclo-ligase family.</text>
</comment>